<dbReference type="Pfam" id="PF01796">
    <property type="entry name" value="OB_ChsH2_C"/>
    <property type="match status" value="1"/>
</dbReference>
<evidence type="ECO:0000259" key="1">
    <source>
        <dbReference type="Pfam" id="PF01796"/>
    </source>
</evidence>
<dbReference type="EMBL" id="CAFABA010000073">
    <property type="protein sequence ID" value="CAB4833091.1"/>
    <property type="molecule type" value="Genomic_DNA"/>
</dbReference>
<dbReference type="InterPro" id="IPR052513">
    <property type="entry name" value="Thioester_dehydratase-like"/>
</dbReference>
<dbReference type="AlphaFoldDB" id="A0A6J7AJE1"/>
<dbReference type="SUPFAM" id="SSF50249">
    <property type="entry name" value="Nucleic acid-binding proteins"/>
    <property type="match status" value="1"/>
</dbReference>
<dbReference type="InterPro" id="IPR012340">
    <property type="entry name" value="NA-bd_OB-fold"/>
</dbReference>
<dbReference type="Gene3D" id="6.10.30.10">
    <property type="match status" value="1"/>
</dbReference>
<dbReference type="PANTHER" id="PTHR34075">
    <property type="entry name" value="BLR3430 PROTEIN"/>
    <property type="match status" value="1"/>
</dbReference>
<dbReference type="InterPro" id="IPR022002">
    <property type="entry name" value="ChsH2_Znr"/>
</dbReference>
<dbReference type="PANTHER" id="PTHR34075:SF5">
    <property type="entry name" value="BLR3430 PROTEIN"/>
    <property type="match status" value="1"/>
</dbReference>
<reference evidence="3" key="1">
    <citation type="submission" date="2020-05" db="EMBL/GenBank/DDBJ databases">
        <authorList>
            <person name="Chiriac C."/>
            <person name="Salcher M."/>
            <person name="Ghai R."/>
            <person name="Kavagutti S V."/>
        </authorList>
    </citation>
    <scope>NUCLEOTIDE SEQUENCE</scope>
</reference>
<evidence type="ECO:0000259" key="2">
    <source>
        <dbReference type="Pfam" id="PF12172"/>
    </source>
</evidence>
<evidence type="ECO:0000313" key="3">
    <source>
        <dbReference type="EMBL" id="CAB4833091.1"/>
    </source>
</evidence>
<sequence>MPKVIPPTVETDDEYFWDGVQNDQLLIQTCADCGRFRHPPVPMCGDCHSTAWTATPSQGTGTVHSWIVSRHPTEPDADPRVVILVELDDGIRFVSNLVDVELVDVHNEMRVELCFRVIDDVKLPQFRPAPSPSVQTPSVQG</sequence>
<name>A0A6J7AJE1_9ZZZZ</name>
<feature type="domain" description="ChsH2 C-terminal OB-fold" evidence="1">
    <location>
        <begin position="56"/>
        <end position="116"/>
    </location>
</feature>
<protein>
    <submittedName>
        <fullName evidence="3">Unannotated protein</fullName>
    </submittedName>
</protein>
<dbReference type="InterPro" id="IPR002878">
    <property type="entry name" value="ChsH2_C"/>
</dbReference>
<feature type="domain" description="ChsH2 rubredoxin-like zinc ribbon" evidence="2">
    <location>
        <begin position="17"/>
        <end position="52"/>
    </location>
</feature>
<accession>A0A6J7AJE1</accession>
<dbReference type="Pfam" id="PF12172">
    <property type="entry name" value="zf-ChsH2"/>
    <property type="match status" value="1"/>
</dbReference>
<gene>
    <name evidence="3" type="ORF">UFOPK3139_01759</name>
</gene>
<proteinExistence type="predicted"/>
<organism evidence="3">
    <name type="scientific">freshwater metagenome</name>
    <dbReference type="NCBI Taxonomy" id="449393"/>
    <lineage>
        <taxon>unclassified sequences</taxon>
        <taxon>metagenomes</taxon>
        <taxon>ecological metagenomes</taxon>
    </lineage>
</organism>